<dbReference type="EMBL" id="KQ415672">
    <property type="protein sequence ID" value="KOG01037.1"/>
    <property type="molecule type" value="Genomic_DNA"/>
</dbReference>
<reference evidence="2" key="1">
    <citation type="submission" date="2015-07" db="EMBL/GenBank/DDBJ databases">
        <title>MeaNS - Measles Nucleotide Surveillance Program.</title>
        <authorList>
            <person name="Tran T."/>
            <person name="Druce J."/>
        </authorList>
    </citation>
    <scope>NUCLEOTIDE SEQUENCE</scope>
    <source>
        <strain evidence="2">UCB-OBI-ISO-001</strain>
        <tissue evidence="2">Gonad</tissue>
    </source>
</reference>
<feature type="chain" id="PRO_5005584361" evidence="1">
    <location>
        <begin position="20"/>
        <end position="71"/>
    </location>
</feature>
<gene>
    <name evidence="2" type="ORF">OCBIM_22014062mg</name>
</gene>
<evidence type="ECO:0000256" key="1">
    <source>
        <dbReference type="SAM" id="SignalP"/>
    </source>
</evidence>
<accession>A0A0L8IHR8</accession>
<name>A0A0L8IHR8_OCTBM</name>
<feature type="signal peptide" evidence="1">
    <location>
        <begin position="1"/>
        <end position="19"/>
    </location>
</feature>
<evidence type="ECO:0000313" key="2">
    <source>
        <dbReference type="EMBL" id="KOG01037.1"/>
    </source>
</evidence>
<organism evidence="2">
    <name type="scientific">Octopus bimaculoides</name>
    <name type="common">California two-spotted octopus</name>
    <dbReference type="NCBI Taxonomy" id="37653"/>
    <lineage>
        <taxon>Eukaryota</taxon>
        <taxon>Metazoa</taxon>
        <taxon>Spiralia</taxon>
        <taxon>Lophotrochozoa</taxon>
        <taxon>Mollusca</taxon>
        <taxon>Cephalopoda</taxon>
        <taxon>Coleoidea</taxon>
        <taxon>Octopodiformes</taxon>
        <taxon>Octopoda</taxon>
        <taxon>Incirrata</taxon>
        <taxon>Octopodidae</taxon>
        <taxon>Octopus</taxon>
    </lineage>
</organism>
<proteinExistence type="predicted"/>
<protein>
    <submittedName>
        <fullName evidence="2">Uncharacterized protein</fullName>
    </submittedName>
</protein>
<sequence length="71" mass="8000">MKIVLTRFIFFCVLLQVHTQSLLGEPAYRSPSLYATVLPIVHHLPLILLQPPFFGCSLNLLEVANKSHIIS</sequence>
<keyword evidence="1" id="KW-0732">Signal</keyword>
<dbReference type="AlphaFoldDB" id="A0A0L8IHR8"/>